<evidence type="ECO:0000256" key="1">
    <source>
        <dbReference type="ARBA" id="ARBA00022729"/>
    </source>
</evidence>
<feature type="signal peptide" evidence="2">
    <location>
        <begin position="1"/>
        <end position="18"/>
    </location>
</feature>
<protein>
    <recommendedName>
        <fullName evidence="3">Secretion system C-terminal sorting domain-containing protein</fullName>
    </recommendedName>
</protein>
<gene>
    <name evidence="4" type="ordered locus">Aeqsu_1332</name>
</gene>
<dbReference type="AlphaFoldDB" id="I3YV07"/>
<dbReference type="NCBIfam" id="TIGR04183">
    <property type="entry name" value="Por_Secre_tail"/>
    <property type="match status" value="1"/>
</dbReference>
<dbReference type="InterPro" id="IPR026444">
    <property type="entry name" value="Secre_tail"/>
</dbReference>
<feature type="chain" id="PRO_5003684203" description="Secretion system C-terminal sorting domain-containing protein" evidence="2">
    <location>
        <begin position="19"/>
        <end position="235"/>
    </location>
</feature>
<dbReference type="EMBL" id="CP003280">
    <property type="protein sequence ID" value="AFL80825.1"/>
    <property type="molecule type" value="Genomic_DNA"/>
</dbReference>
<keyword evidence="1 2" id="KW-0732">Signal</keyword>
<organism evidence="4 5">
    <name type="scientific">Aequorivita sublithincola (strain DSM 14238 / LMG 21431 / ACAM 643 / 9-3)</name>
    <dbReference type="NCBI Taxonomy" id="746697"/>
    <lineage>
        <taxon>Bacteria</taxon>
        <taxon>Pseudomonadati</taxon>
        <taxon>Bacteroidota</taxon>
        <taxon>Flavobacteriia</taxon>
        <taxon>Flavobacteriales</taxon>
        <taxon>Flavobacteriaceae</taxon>
        <taxon>Aequorivita</taxon>
    </lineage>
</organism>
<sequence length="235" mass="26900">MKKLLYILLFNITAISFAQNPQLFDNTWYLQKLNIDGIDYYTPNNSEIDFIPLNIYQEFLDTKVCLSLSGYQLTITNTDINIFEFIILPDNPCVLSENNDYENLYYNGFLEWQFLDKTFSYVIEEVGANLALTINNDSGDKAYYGNTPLTVNTFSNNLFSIFPNPVKNELTINSNQVTGKLNIKIFNIEGKLLSTQSLDIEKQTSIAISSLSNGIYFLNIEDEMGNTTVKKFIKE</sequence>
<accession>I3YV07</accession>
<dbReference type="OrthoDB" id="1429691at2"/>
<name>I3YV07_AEQSU</name>
<evidence type="ECO:0000313" key="4">
    <source>
        <dbReference type="EMBL" id="AFL80825.1"/>
    </source>
</evidence>
<evidence type="ECO:0000313" key="5">
    <source>
        <dbReference type="Proteomes" id="UP000006049"/>
    </source>
</evidence>
<dbReference type="eggNOG" id="COG1572">
    <property type="taxonomic scope" value="Bacteria"/>
</dbReference>
<evidence type="ECO:0000256" key="2">
    <source>
        <dbReference type="SAM" id="SignalP"/>
    </source>
</evidence>
<feature type="domain" description="Secretion system C-terminal sorting" evidence="3">
    <location>
        <begin position="161"/>
        <end position="233"/>
    </location>
</feature>
<dbReference type="HOGENOM" id="CLU_099778_0_0_10"/>
<proteinExistence type="predicted"/>
<dbReference type="RefSeq" id="WP_014782083.1">
    <property type="nucleotide sequence ID" value="NC_018013.1"/>
</dbReference>
<keyword evidence="5" id="KW-1185">Reference proteome</keyword>
<dbReference type="Proteomes" id="UP000006049">
    <property type="component" value="Chromosome"/>
</dbReference>
<reference evidence="4 5" key="1">
    <citation type="submission" date="2012-06" db="EMBL/GenBank/DDBJ databases">
        <title>The complete genome of Aequorivita sublithincola DSM 14238.</title>
        <authorList>
            <consortium name="US DOE Joint Genome Institute (JGI-PGF)"/>
            <person name="Lucas S."/>
            <person name="Copeland A."/>
            <person name="Lapidus A."/>
            <person name="Goodwin L."/>
            <person name="Pitluck S."/>
            <person name="Peters L."/>
            <person name="Munk A.C.C."/>
            <person name="Kyrpides N."/>
            <person name="Mavromatis K."/>
            <person name="Pagani I."/>
            <person name="Ivanova N."/>
            <person name="Ovchinnikova G."/>
            <person name="Zeytun A."/>
            <person name="Detter J.C."/>
            <person name="Han C."/>
            <person name="Land M."/>
            <person name="Hauser L."/>
            <person name="Markowitz V."/>
            <person name="Cheng J.-F."/>
            <person name="Hugenholtz P."/>
            <person name="Woyke T."/>
            <person name="Wu D."/>
            <person name="Tindall B."/>
            <person name="Faehnrich R."/>
            <person name="Brambilla E."/>
            <person name="Klenk H.-P."/>
            <person name="Eisen J.A."/>
        </authorList>
    </citation>
    <scope>NUCLEOTIDE SEQUENCE [LARGE SCALE GENOMIC DNA]</scope>
    <source>
        <strain evidence="5">DSM 14238 / LMG 21431 / ACAM 643 / 9-3</strain>
    </source>
</reference>
<dbReference type="Pfam" id="PF18962">
    <property type="entry name" value="Por_Secre_tail"/>
    <property type="match status" value="1"/>
</dbReference>
<dbReference type="STRING" id="746697.Aeqsu_1332"/>
<evidence type="ECO:0000259" key="3">
    <source>
        <dbReference type="Pfam" id="PF18962"/>
    </source>
</evidence>
<dbReference type="PATRIC" id="fig|746697.3.peg.1350"/>
<dbReference type="KEGG" id="asl:Aeqsu_1332"/>